<evidence type="ECO:0000259" key="5">
    <source>
        <dbReference type="PROSITE" id="PS51898"/>
    </source>
</evidence>
<evidence type="ECO:0000256" key="1">
    <source>
        <dbReference type="ARBA" id="ARBA00022908"/>
    </source>
</evidence>
<feature type="active site" evidence="4">
    <location>
        <position position="326"/>
    </location>
</feature>
<dbReference type="Pfam" id="PF18644">
    <property type="entry name" value="Phage_int_SAM_6"/>
    <property type="match status" value="1"/>
</dbReference>
<dbReference type="GO" id="GO:0006310">
    <property type="term" value="P:DNA recombination"/>
    <property type="evidence" value="ECO:0007669"/>
    <property type="project" value="UniProtKB-UniRule"/>
</dbReference>
<dbReference type="InterPro" id="IPR013762">
    <property type="entry name" value="Integrase-like_cat_sf"/>
</dbReference>
<proteinExistence type="inferred from homology"/>
<comment type="function">
    <text evidence="4">Site-specific tyrosine recombinase, which acts by catalyzing the cutting and rejoining of the recombining DNA molecules.</text>
</comment>
<dbReference type="InterPro" id="IPR011010">
    <property type="entry name" value="DNA_brk_join_enz"/>
</dbReference>
<evidence type="ECO:0000313" key="7">
    <source>
        <dbReference type="EMBL" id="RXJ84771.1"/>
    </source>
</evidence>
<dbReference type="RefSeq" id="WP_128986233.1">
    <property type="nucleotide sequence ID" value="NZ_PDJZ01000004.1"/>
</dbReference>
<evidence type="ECO:0000259" key="6">
    <source>
        <dbReference type="PROSITE" id="PS51900"/>
    </source>
</evidence>
<reference evidence="7 8" key="1">
    <citation type="submission" date="2017-10" db="EMBL/GenBank/DDBJ databases">
        <title>Genomics of the genus Arcobacter.</title>
        <authorList>
            <person name="Perez-Cataluna A."/>
            <person name="Figueras M.J."/>
        </authorList>
    </citation>
    <scope>NUCLEOTIDE SEQUENCE [LARGE SCALE GENOMIC DNA]</scope>
    <source>
        <strain evidence="7 8">F26</strain>
    </source>
</reference>
<keyword evidence="4" id="KW-0132">Cell division</keyword>
<dbReference type="PANTHER" id="PTHR30349:SF64">
    <property type="entry name" value="PROPHAGE INTEGRASE INTD-RELATED"/>
    <property type="match status" value="1"/>
</dbReference>
<name>A0A4Q0ZI86_9BACT</name>
<accession>A0A4Q0ZI86</accession>
<feature type="domain" description="Tyr recombinase" evidence="5">
    <location>
        <begin position="164"/>
        <end position="348"/>
    </location>
</feature>
<dbReference type="PROSITE" id="PS51898">
    <property type="entry name" value="TYR_RECOMBINASE"/>
    <property type="match status" value="1"/>
</dbReference>
<feature type="active site" evidence="4">
    <location>
        <position position="300"/>
    </location>
</feature>
<dbReference type="Pfam" id="PF00589">
    <property type="entry name" value="Phage_integrase"/>
    <property type="match status" value="1"/>
</dbReference>
<dbReference type="AlphaFoldDB" id="A0A4Q0ZI86"/>
<keyword evidence="3 4" id="KW-0233">DNA recombination</keyword>
<dbReference type="OrthoDB" id="9801717at2"/>
<dbReference type="PANTHER" id="PTHR30349">
    <property type="entry name" value="PHAGE INTEGRASE-RELATED"/>
    <property type="match status" value="1"/>
</dbReference>
<keyword evidence="4" id="KW-0963">Cytoplasm</keyword>
<comment type="subcellular location">
    <subcellularLocation>
        <location evidence="4">Cytoplasm</location>
    </subcellularLocation>
</comment>
<protein>
    <recommendedName>
        <fullName evidence="4">Tyrosine recombinase XerH</fullName>
    </recommendedName>
</protein>
<gene>
    <name evidence="4" type="primary">xerH</name>
    <name evidence="7" type="ORF">CRU90_05285</name>
</gene>
<dbReference type="HAMAP" id="MF_02054">
    <property type="entry name" value="Recomb_XerH"/>
    <property type="match status" value="1"/>
</dbReference>
<sequence>MRYELDFKNSFETTFLFWIERFIRNKLTTLSNRQVNDKQKLALIIQQLVKGTKTIDELSIIVKEARNIGLVGINTYFNPLFKLYNFTLNLGLASMKEIDEELLSDFLASETSSLSDATKKNHRIALLSLFSYIDKQNQNEDGSSYLFKIELKNWGGLSGKSGTKLPSFMNKEEIDRFLSAIDSFDFSDNTGYRNRLIIKIIIYTGIRVSEILNLKIKDIFNENDVYMLQIRGKGNKPRVVMIKKTIIENELNNWLDMRICNSDLLVCNQKGERLTQAYVSRIVENILISAGIRKEKNGAHMLRHSFATLLYQKHHDLILVQEALGHSDINTSRIYTHFDQERLRKTTEIF</sequence>
<feature type="active site" description="O-(3'-phospho-DNA)-tyrosine intermediate" evidence="4">
    <location>
        <position position="335"/>
    </location>
</feature>
<dbReference type="InterPro" id="IPR041308">
    <property type="entry name" value="Xer_N"/>
</dbReference>
<feature type="domain" description="Core-binding (CB)" evidence="6">
    <location>
        <begin position="53"/>
        <end position="134"/>
    </location>
</feature>
<dbReference type="SUPFAM" id="SSF56349">
    <property type="entry name" value="DNA breaking-rejoining enzymes"/>
    <property type="match status" value="1"/>
</dbReference>
<keyword evidence="1 4" id="KW-0229">DNA integration</keyword>
<evidence type="ECO:0000256" key="2">
    <source>
        <dbReference type="ARBA" id="ARBA00023125"/>
    </source>
</evidence>
<dbReference type="Gene3D" id="1.10.443.10">
    <property type="entry name" value="Intergrase catalytic core"/>
    <property type="match status" value="1"/>
</dbReference>
<dbReference type="GO" id="GO:0051301">
    <property type="term" value="P:cell division"/>
    <property type="evidence" value="ECO:0007669"/>
    <property type="project" value="UniProtKB-KW"/>
</dbReference>
<dbReference type="GO" id="GO:0009037">
    <property type="term" value="F:tyrosine-based site-specific recombinase activity"/>
    <property type="evidence" value="ECO:0007669"/>
    <property type="project" value="UniProtKB-UniRule"/>
</dbReference>
<feature type="active site" evidence="4">
    <location>
        <position position="207"/>
    </location>
</feature>
<dbReference type="EMBL" id="PDJZ01000004">
    <property type="protein sequence ID" value="RXJ84771.1"/>
    <property type="molecule type" value="Genomic_DNA"/>
</dbReference>
<feature type="active site" evidence="4">
    <location>
        <position position="233"/>
    </location>
</feature>
<dbReference type="InterPro" id="IPR044068">
    <property type="entry name" value="CB"/>
</dbReference>
<dbReference type="InterPro" id="IPR002104">
    <property type="entry name" value="Integrase_catalytic"/>
</dbReference>
<keyword evidence="2 4" id="KW-0238">DNA-binding</keyword>
<feature type="active site" evidence="4">
    <location>
        <position position="303"/>
    </location>
</feature>
<dbReference type="GO" id="GO:0003677">
    <property type="term" value="F:DNA binding"/>
    <property type="evidence" value="ECO:0007669"/>
    <property type="project" value="UniProtKB-UniRule"/>
</dbReference>
<organism evidence="7 8">
    <name type="scientific">Arcobacter cloacae</name>
    <dbReference type="NCBI Taxonomy" id="1054034"/>
    <lineage>
        <taxon>Bacteria</taxon>
        <taxon>Pseudomonadati</taxon>
        <taxon>Campylobacterota</taxon>
        <taxon>Epsilonproteobacteria</taxon>
        <taxon>Campylobacterales</taxon>
        <taxon>Arcobacteraceae</taxon>
        <taxon>Arcobacter</taxon>
    </lineage>
</organism>
<dbReference type="InterPro" id="IPR050090">
    <property type="entry name" value="Tyrosine_recombinase_XerCD"/>
</dbReference>
<evidence type="ECO:0000256" key="3">
    <source>
        <dbReference type="ARBA" id="ARBA00023172"/>
    </source>
</evidence>
<dbReference type="InterPro" id="IPR033683">
    <property type="entry name" value="XerH"/>
</dbReference>
<dbReference type="GO" id="GO:0005737">
    <property type="term" value="C:cytoplasm"/>
    <property type="evidence" value="ECO:0007669"/>
    <property type="project" value="UniProtKB-SubCell"/>
</dbReference>
<keyword evidence="4" id="KW-0131">Cell cycle</keyword>
<dbReference type="PROSITE" id="PS51900">
    <property type="entry name" value="CB"/>
    <property type="match status" value="1"/>
</dbReference>
<evidence type="ECO:0000256" key="4">
    <source>
        <dbReference type="HAMAP-Rule" id="MF_02054"/>
    </source>
</evidence>
<evidence type="ECO:0000313" key="8">
    <source>
        <dbReference type="Proteomes" id="UP000290870"/>
    </source>
</evidence>
<dbReference type="Proteomes" id="UP000290870">
    <property type="component" value="Unassembled WGS sequence"/>
</dbReference>
<comment type="similarity">
    <text evidence="4">Belongs to the 'phage' integrase family. XerH subfamily.</text>
</comment>
<comment type="caution">
    <text evidence="7">The sequence shown here is derived from an EMBL/GenBank/DDBJ whole genome shotgun (WGS) entry which is preliminary data.</text>
</comment>